<dbReference type="AlphaFoldDB" id="A0A0C3JH01"/>
<dbReference type="Proteomes" id="UP000054217">
    <property type="component" value="Unassembled WGS sequence"/>
</dbReference>
<gene>
    <name evidence="1" type="ORF">M404DRAFT_32822</name>
</gene>
<dbReference type="EMBL" id="KN832038">
    <property type="protein sequence ID" value="KIN96866.1"/>
    <property type="molecule type" value="Genomic_DNA"/>
</dbReference>
<reference evidence="1 2" key="1">
    <citation type="submission" date="2014-04" db="EMBL/GenBank/DDBJ databases">
        <authorList>
            <consortium name="DOE Joint Genome Institute"/>
            <person name="Kuo A."/>
            <person name="Kohler A."/>
            <person name="Costa M.D."/>
            <person name="Nagy L.G."/>
            <person name="Floudas D."/>
            <person name="Copeland A."/>
            <person name="Barry K.W."/>
            <person name="Cichocki N."/>
            <person name="Veneault-Fourrey C."/>
            <person name="LaButti K."/>
            <person name="Lindquist E.A."/>
            <person name="Lipzen A."/>
            <person name="Lundell T."/>
            <person name="Morin E."/>
            <person name="Murat C."/>
            <person name="Sun H."/>
            <person name="Tunlid A."/>
            <person name="Henrissat B."/>
            <person name="Grigoriev I.V."/>
            <person name="Hibbett D.S."/>
            <person name="Martin F."/>
            <person name="Nordberg H.P."/>
            <person name="Cantor M.N."/>
            <person name="Hua S.X."/>
        </authorList>
    </citation>
    <scope>NUCLEOTIDE SEQUENCE [LARGE SCALE GENOMIC DNA]</scope>
    <source>
        <strain evidence="1 2">Marx 270</strain>
    </source>
</reference>
<reference evidence="2" key="2">
    <citation type="submission" date="2015-01" db="EMBL/GenBank/DDBJ databases">
        <title>Evolutionary Origins and Diversification of the Mycorrhizal Mutualists.</title>
        <authorList>
            <consortium name="DOE Joint Genome Institute"/>
            <consortium name="Mycorrhizal Genomics Consortium"/>
            <person name="Kohler A."/>
            <person name="Kuo A."/>
            <person name="Nagy L.G."/>
            <person name="Floudas D."/>
            <person name="Copeland A."/>
            <person name="Barry K.W."/>
            <person name="Cichocki N."/>
            <person name="Veneault-Fourrey C."/>
            <person name="LaButti K."/>
            <person name="Lindquist E.A."/>
            <person name="Lipzen A."/>
            <person name="Lundell T."/>
            <person name="Morin E."/>
            <person name="Murat C."/>
            <person name="Riley R."/>
            <person name="Ohm R."/>
            <person name="Sun H."/>
            <person name="Tunlid A."/>
            <person name="Henrissat B."/>
            <person name="Grigoriev I.V."/>
            <person name="Hibbett D.S."/>
            <person name="Martin F."/>
        </authorList>
    </citation>
    <scope>NUCLEOTIDE SEQUENCE [LARGE SCALE GENOMIC DNA]</scope>
    <source>
        <strain evidence="2">Marx 270</strain>
    </source>
</reference>
<dbReference type="HOGENOM" id="CLU_082499_2_2_1"/>
<keyword evidence="2" id="KW-1185">Reference proteome</keyword>
<organism evidence="1 2">
    <name type="scientific">Pisolithus tinctorius Marx 270</name>
    <dbReference type="NCBI Taxonomy" id="870435"/>
    <lineage>
        <taxon>Eukaryota</taxon>
        <taxon>Fungi</taxon>
        <taxon>Dikarya</taxon>
        <taxon>Basidiomycota</taxon>
        <taxon>Agaricomycotina</taxon>
        <taxon>Agaricomycetes</taxon>
        <taxon>Agaricomycetidae</taxon>
        <taxon>Boletales</taxon>
        <taxon>Sclerodermatineae</taxon>
        <taxon>Pisolithaceae</taxon>
        <taxon>Pisolithus</taxon>
    </lineage>
</organism>
<evidence type="ECO:0000313" key="2">
    <source>
        <dbReference type="Proteomes" id="UP000054217"/>
    </source>
</evidence>
<proteinExistence type="predicted"/>
<accession>A0A0C3JH01</accession>
<name>A0A0C3JH01_PISTI</name>
<dbReference type="OrthoDB" id="2677419at2759"/>
<dbReference type="InParanoid" id="A0A0C3JH01"/>
<protein>
    <submittedName>
        <fullName evidence="1">Uncharacterized protein</fullName>
    </submittedName>
</protein>
<evidence type="ECO:0000313" key="1">
    <source>
        <dbReference type="EMBL" id="KIN96866.1"/>
    </source>
</evidence>
<sequence>MLLNFVEEIRPKAGDHMVFQLGNFNNLVSRLPVQANGYHKTMKSCYDKWESLKWDYYAALAVARGSRLAYSAARGADVITEAGQLVMDDVVKNWPDTAQYQNMGFKYFNHMRDLALPDKARGTNAHHATGA</sequence>